<dbReference type="InterPro" id="IPR029255">
    <property type="entry name" value="CLN6"/>
</dbReference>
<feature type="transmembrane region" description="Helical" evidence="1">
    <location>
        <begin position="154"/>
        <end position="175"/>
    </location>
</feature>
<dbReference type="STRING" id="400727.A0A2T7NE09"/>
<sequence length="204" mass="23531">MITGKGFNEAEIQIEVFFQSVELGTMSSILKQLQERSKRNLSSTVTYLSVITFVMGASIHLVGDSVNHRLQHFGYLNHLSVAENPLMKQLRPPELDYDDDEKEQDDNDDDLTICRYLVTEGQIYPLFLAVYAAMLVYGGWQVKTKSLWPDTNGSFLFLTFTLTLALTQVWVAWLWNDSTLRQKYPGPLYMPEPWAYYTLYIAKH</sequence>
<dbReference type="OrthoDB" id="9970199at2759"/>
<dbReference type="AlphaFoldDB" id="A0A2T7NE09"/>
<proteinExistence type="predicted"/>
<dbReference type="PANTHER" id="PTHR16244:SF2">
    <property type="entry name" value="CEROID-LIPOFUSCINOSIS NEURONAL PROTEIN 6"/>
    <property type="match status" value="1"/>
</dbReference>
<keyword evidence="1" id="KW-0472">Membrane</keyword>
<gene>
    <name evidence="2" type="ORF">C0Q70_19889</name>
</gene>
<dbReference type="Pfam" id="PF15156">
    <property type="entry name" value="CLN6"/>
    <property type="match status" value="2"/>
</dbReference>
<feature type="transmembrane region" description="Helical" evidence="1">
    <location>
        <begin position="45"/>
        <end position="63"/>
    </location>
</feature>
<keyword evidence="1" id="KW-0812">Transmembrane</keyword>
<accession>A0A2T7NE09</accession>
<evidence type="ECO:0000256" key="1">
    <source>
        <dbReference type="SAM" id="Phobius"/>
    </source>
</evidence>
<evidence type="ECO:0000313" key="2">
    <source>
        <dbReference type="EMBL" id="PVD19401.1"/>
    </source>
</evidence>
<keyword evidence="1" id="KW-1133">Transmembrane helix</keyword>
<evidence type="ECO:0000313" key="3">
    <source>
        <dbReference type="Proteomes" id="UP000245119"/>
    </source>
</evidence>
<name>A0A2T7NE09_POMCA</name>
<comment type="caution">
    <text evidence="2">The sequence shown here is derived from an EMBL/GenBank/DDBJ whole genome shotgun (WGS) entry which is preliminary data.</text>
</comment>
<dbReference type="EMBL" id="PZQS01000013">
    <property type="protein sequence ID" value="PVD19401.1"/>
    <property type="molecule type" value="Genomic_DNA"/>
</dbReference>
<protein>
    <submittedName>
        <fullName evidence="2">Uncharacterized protein</fullName>
    </submittedName>
</protein>
<keyword evidence="3" id="KW-1185">Reference proteome</keyword>
<dbReference type="PANTHER" id="PTHR16244">
    <property type="entry name" value="CEROID-LIPOFUSCINOSIS NEURONAL PROTEIN 6"/>
    <property type="match status" value="1"/>
</dbReference>
<feature type="transmembrane region" description="Helical" evidence="1">
    <location>
        <begin position="123"/>
        <end position="142"/>
    </location>
</feature>
<organism evidence="2 3">
    <name type="scientific">Pomacea canaliculata</name>
    <name type="common">Golden apple snail</name>
    <dbReference type="NCBI Taxonomy" id="400727"/>
    <lineage>
        <taxon>Eukaryota</taxon>
        <taxon>Metazoa</taxon>
        <taxon>Spiralia</taxon>
        <taxon>Lophotrochozoa</taxon>
        <taxon>Mollusca</taxon>
        <taxon>Gastropoda</taxon>
        <taxon>Caenogastropoda</taxon>
        <taxon>Architaenioglossa</taxon>
        <taxon>Ampullarioidea</taxon>
        <taxon>Ampullariidae</taxon>
        <taxon>Pomacea</taxon>
    </lineage>
</organism>
<dbReference type="Proteomes" id="UP000245119">
    <property type="component" value="Linkage Group LG13"/>
</dbReference>
<reference evidence="2 3" key="1">
    <citation type="submission" date="2018-04" db="EMBL/GenBank/DDBJ databases">
        <title>The genome of golden apple snail Pomacea canaliculata provides insight into stress tolerance and invasive adaptation.</title>
        <authorList>
            <person name="Liu C."/>
            <person name="Liu B."/>
            <person name="Ren Y."/>
            <person name="Zhang Y."/>
            <person name="Wang H."/>
            <person name="Li S."/>
            <person name="Jiang F."/>
            <person name="Yin L."/>
            <person name="Zhang G."/>
            <person name="Qian W."/>
            <person name="Fan W."/>
        </authorList>
    </citation>
    <scope>NUCLEOTIDE SEQUENCE [LARGE SCALE GENOMIC DNA]</scope>
    <source>
        <strain evidence="2">SZHN2017</strain>
        <tissue evidence="2">Muscle</tissue>
    </source>
</reference>